<feature type="compositionally biased region" description="Acidic residues" evidence="1">
    <location>
        <begin position="388"/>
        <end position="401"/>
    </location>
</feature>
<protein>
    <submittedName>
        <fullName evidence="2 3">Uncharacterized protein</fullName>
    </submittedName>
</protein>
<keyword evidence="4" id="KW-1185">Reference proteome</keyword>
<dbReference type="AlphaFoldDB" id="T1FHB5"/>
<feature type="compositionally biased region" description="Basic and acidic residues" evidence="1">
    <location>
        <begin position="336"/>
        <end position="352"/>
    </location>
</feature>
<feature type="compositionally biased region" description="Basic and acidic residues" evidence="1">
    <location>
        <begin position="1"/>
        <end position="36"/>
    </location>
</feature>
<feature type="compositionally biased region" description="Basic residues" evidence="1">
    <location>
        <begin position="320"/>
        <end position="335"/>
    </location>
</feature>
<name>T1FHB5_HELRO</name>
<evidence type="ECO:0000313" key="3">
    <source>
        <dbReference type="EnsemblMetazoa" id="HelroP181783"/>
    </source>
</evidence>
<accession>T1FHB5</accession>
<reference evidence="4" key="1">
    <citation type="submission" date="2012-12" db="EMBL/GenBank/DDBJ databases">
        <authorList>
            <person name="Hellsten U."/>
            <person name="Grimwood J."/>
            <person name="Chapman J.A."/>
            <person name="Shapiro H."/>
            <person name="Aerts A."/>
            <person name="Otillar R.P."/>
            <person name="Terry A.Y."/>
            <person name="Boore J.L."/>
            <person name="Simakov O."/>
            <person name="Marletaz F."/>
            <person name="Cho S.-J."/>
            <person name="Edsinger-Gonzales E."/>
            <person name="Havlak P."/>
            <person name="Kuo D.-H."/>
            <person name="Larsson T."/>
            <person name="Lv J."/>
            <person name="Arendt D."/>
            <person name="Savage R."/>
            <person name="Osoegawa K."/>
            <person name="de Jong P."/>
            <person name="Lindberg D.R."/>
            <person name="Seaver E.C."/>
            <person name="Weisblat D.A."/>
            <person name="Putnam N.H."/>
            <person name="Grigoriev I.V."/>
            <person name="Rokhsar D.S."/>
        </authorList>
    </citation>
    <scope>NUCLEOTIDE SEQUENCE</scope>
</reference>
<gene>
    <name evidence="3" type="primary">20208214</name>
    <name evidence="2" type="ORF">HELRODRAFT_181783</name>
</gene>
<feature type="compositionally biased region" description="Polar residues" evidence="1">
    <location>
        <begin position="176"/>
        <end position="188"/>
    </location>
</feature>
<feature type="compositionally biased region" description="Polar residues" evidence="1">
    <location>
        <begin position="292"/>
        <end position="319"/>
    </location>
</feature>
<feature type="region of interest" description="Disordered" evidence="1">
    <location>
        <begin position="102"/>
        <end position="151"/>
    </location>
</feature>
<dbReference type="EMBL" id="KB097667">
    <property type="protein sequence ID" value="ESN92159.1"/>
    <property type="molecule type" value="Genomic_DNA"/>
</dbReference>
<dbReference type="EnsemblMetazoa" id="HelroT181783">
    <property type="protein sequence ID" value="HelroP181783"/>
    <property type="gene ID" value="HelroG181783"/>
</dbReference>
<feature type="compositionally biased region" description="Low complexity" evidence="1">
    <location>
        <begin position="54"/>
        <end position="80"/>
    </location>
</feature>
<feature type="region of interest" description="Disordered" evidence="1">
    <location>
        <begin position="176"/>
        <end position="428"/>
    </location>
</feature>
<reference evidence="3" key="3">
    <citation type="submission" date="2015-06" db="UniProtKB">
        <authorList>
            <consortium name="EnsemblMetazoa"/>
        </authorList>
    </citation>
    <scope>IDENTIFICATION</scope>
</reference>
<feature type="compositionally biased region" description="Pro residues" evidence="1">
    <location>
        <begin position="201"/>
        <end position="211"/>
    </location>
</feature>
<dbReference type="KEGG" id="hro:HELRODRAFT_181783"/>
<evidence type="ECO:0000313" key="4">
    <source>
        <dbReference type="Proteomes" id="UP000015101"/>
    </source>
</evidence>
<proteinExistence type="predicted"/>
<feature type="region of interest" description="Disordered" evidence="1">
    <location>
        <begin position="1"/>
        <end position="80"/>
    </location>
</feature>
<reference evidence="2 4" key="2">
    <citation type="journal article" date="2013" name="Nature">
        <title>Insights into bilaterian evolution from three spiralian genomes.</title>
        <authorList>
            <person name="Simakov O."/>
            <person name="Marletaz F."/>
            <person name="Cho S.J."/>
            <person name="Edsinger-Gonzales E."/>
            <person name="Havlak P."/>
            <person name="Hellsten U."/>
            <person name="Kuo D.H."/>
            <person name="Larsson T."/>
            <person name="Lv J."/>
            <person name="Arendt D."/>
            <person name="Savage R."/>
            <person name="Osoegawa K."/>
            <person name="de Jong P."/>
            <person name="Grimwood J."/>
            <person name="Chapman J.A."/>
            <person name="Shapiro H."/>
            <person name="Aerts A."/>
            <person name="Otillar R.P."/>
            <person name="Terry A.Y."/>
            <person name="Boore J.L."/>
            <person name="Grigoriev I.V."/>
            <person name="Lindberg D.R."/>
            <person name="Seaver E.C."/>
            <person name="Weisblat D.A."/>
            <person name="Putnam N.H."/>
            <person name="Rokhsar D.S."/>
        </authorList>
    </citation>
    <scope>NUCLEOTIDE SEQUENCE</scope>
</reference>
<sequence>MADFQRKKIRERREQTSKERKRGTERTSSHNLDDVAFKPAPHCSHHQHPPPQFPSANFVINSSQNINNSNNNDISSINNRNMSSSGHYKFLKYYVNNVLARNHSDQDGDNNETNNGNNDTDNENNDTANKNNSSENDLNEPNDLNDINDLNDSNDINDFSLGEYNQSEWFTQSDTSIDDSNQLQSSCNKRAAQAPLGSNPGPNPNLPPIPPLARGKKKDIHTQNKSSKSTNVAKNLKQSANSIKVRKSSVVCRGNRKFSSLTKKRTKSSKPPTLNVRRSSVRSKKRVVANSGKKTTSGNSKQRSSATESTTKNFKNAKQISRKRFTSSSKTHKLCRSSDKHNSNISRNRSELQKAPCKSPGNRKFRLRICKDDDDDDSNVNNANNGNDGDDGIDVNDDDDGGGDRRNGGFPKFFRGREPAPHCFKLLK</sequence>
<organism evidence="3 4">
    <name type="scientific">Helobdella robusta</name>
    <name type="common">Californian leech</name>
    <dbReference type="NCBI Taxonomy" id="6412"/>
    <lineage>
        <taxon>Eukaryota</taxon>
        <taxon>Metazoa</taxon>
        <taxon>Spiralia</taxon>
        <taxon>Lophotrochozoa</taxon>
        <taxon>Annelida</taxon>
        <taxon>Clitellata</taxon>
        <taxon>Hirudinea</taxon>
        <taxon>Rhynchobdellida</taxon>
        <taxon>Glossiphoniidae</taxon>
        <taxon>Helobdella</taxon>
    </lineage>
</organism>
<dbReference type="InParanoid" id="T1FHB5"/>
<evidence type="ECO:0000256" key="1">
    <source>
        <dbReference type="SAM" id="MobiDB-lite"/>
    </source>
</evidence>
<dbReference type="EMBL" id="AMQM01007806">
    <property type="status" value="NOT_ANNOTATED_CDS"/>
    <property type="molecule type" value="Genomic_DNA"/>
</dbReference>
<feature type="compositionally biased region" description="Low complexity" evidence="1">
    <location>
        <begin position="269"/>
        <end position="278"/>
    </location>
</feature>
<evidence type="ECO:0000313" key="2">
    <source>
        <dbReference type="EMBL" id="ESN92159.1"/>
    </source>
</evidence>
<feature type="compositionally biased region" description="Low complexity" evidence="1">
    <location>
        <begin position="111"/>
        <end position="151"/>
    </location>
</feature>
<dbReference type="HOGENOM" id="CLU_641390_0_0_1"/>
<feature type="compositionally biased region" description="Polar residues" evidence="1">
    <location>
        <begin position="223"/>
        <end position="242"/>
    </location>
</feature>
<dbReference type="Proteomes" id="UP000015101">
    <property type="component" value="Unassembled WGS sequence"/>
</dbReference>
<dbReference type="GeneID" id="20208214"/>
<dbReference type="CTD" id="20208214"/>
<dbReference type="RefSeq" id="XP_009029806.1">
    <property type="nucleotide sequence ID" value="XM_009031558.1"/>
</dbReference>